<evidence type="ECO:0000313" key="1">
    <source>
        <dbReference type="EMBL" id="MBL0407445.1"/>
    </source>
</evidence>
<dbReference type="Proteomes" id="UP000605848">
    <property type="component" value="Unassembled WGS sequence"/>
</dbReference>
<proteinExistence type="predicted"/>
<evidence type="ECO:0000313" key="2">
    <source>
        <dbReference type="Proteomes" id="UP000605848"/>
    </source>
</evidence>
<name>A0A937D4E6_9HYPH</name>
<organism evidence="1 2">
    <name type="scientific">Microvirga aerilata</name>
    <dbReference type="NCBI Taxonomy" id="670292"/>
    <lineage>
        <taxon>Bacteria</taxon>
        <taxon>Pseudomonadati</taxon>
        <taxon>Pseudomonadota</taxon>
        <taxon>Alphaproteobacteria</taxon>
        <taxon>Hyphomicrobiales</taxon>
        <taxon>Methylobacteriaceae</taxon>
        <taxon>Microvirga</taxon>
    </lineage>
</organism>
<accession>A0A937D4E6</accession>
<keyword evidence="2" id="KW-1185">Reference proteome</keyword>
<dbReference type="RefSeq" id="WP_202064706.1">
    <property type="nucleotide sequence ID" value="NZ_JAEQMY010000083.1"/>
</dbReference>
<protein>
    <submittedName>
        <fullName evidence="1">Uncharacterized protein</fullName>
    </submittedName>
</protein>
<gene>
    <name evidence="1" type="ORF">JKG68_26360</name>
</gene>
<dbReference type="EMBL" id="JAEQMY010000083">
    <property type="protein sequence ID" value="MBL0407445.1"/>
    <property type="molecule type" value="Genomic_DNA"/>
</dbReference>
<sequence length="438" mass="49985">MSKFEAASSSATSNPLCVRDIQYRYDHDRGCFRHNLERDLQIFCIWENARHIQQSILSLISENFSVIKIYEFEWSHGKIEENFGRLYKTIGNGRNYKQESAGSGPFLCIVCEDLDPCYLYSTTVSGNLELCNKRVVEVKRTARSWLGGFLVHSTANPIEFIEQVFLLLSEQEVENIMSAPTSDQKFATRKEDMIGSDGWDSFESLFRHLNKTTDYLVLRNFESALGDYSESDLDVLCAEPSSFLAAANGANVDKNRSRVKCTIQVAGRSIPVDVRFVGDGYYDTNWQRDMLKESELLHGIVRIPRVDHYFFSMLYHGVLQKPFLAEKYILRLDELGREIGLGPELLRTLPDANVAATVVQSFLKASGYSFYTPLDAGVHVNRKATRVLWPDHITIYRKPGSSPIFRHAAEVARKSRKLAPQWLRKRVPPGIRSWILST</sequence>
<reference evidence="1" key="1">
    <citation type="submission" date="2021-01" db="EMBL/GenBank/DDBJ databases">
        <title>Microvirga sp.</title>
        <authorList>
            <person name="Kim M.K."/>
        </authorList>
    </citation>
    <scope>NUCLEOTIDE SEQUENCE</scope>
    <source>
        <strain evidence="1">5420S-16</strain>
    </source>
</reference>
<dbReference type="AlphaFoldDB" id="A0A937D4E6"/>
<comment type="caution">
    <text evidence="1">The sequence shown here is derived from an EMBL/GenBank/DDBJ whole genome shotgun (WGS) entry which is preliminary data.</text>
</comment>